<proteinExistence type="predicted"/>
<organism evidence="1 2">
    <name type="scientific">Pocillopora damicornis</name>
    <name type="common">Cauliflower coral</name>
    <name type="synonym">Millepora damicornis</name>
    <dbReference type="NCBI Taxonomy" id="46731"/>
    <lineage>
        <taxon>Eukaryota</taxon>
        <taxon>Metazoa</taxon>
        <taxon>Cnidaria</taxon>
        <taxon>Anthozoa</taxon>
        <taxon>Hexacorallia</taxon>
        <taxon>Scleractinia</taxon>
        <taxon>Astrocoeniina</taxon>
        <taxon>Pocilloporidae</taxon>
        <taxon>Pocillopora</taxon>
    </lineage>
</organism>
<name>A0A3M6TRR5_POCDA</name>
<sequence>MEVKSVVLFPDHFKTSRLDGVSRWYQAMKVIALCLRLKSKFQGREVRKPGKPVTRSKAVVEKIVPNVTVSELQEAEKTIIRCLHYGHFHEELQILCNLQVRGRSLASRKSSSLHKLDPFVDGLICVRGHEVVEKDDFHQETRDVPIEEPRKNA</sequence>
<keyword evidence="2" id="KW-1185">Reference proteome</keyword>
<reference evidence="1 2" key="1">
    <citation type="journal article" date="2018" name="Sci. Rep.">
        <title>Comparative analysis of the Pocillopora damicornis genome highlights role of immune system in coral evolution.</title>
        <authorList>
            <person name="Cunning R."/>
            <person name="Bay R.A."/>
            <person name="Gillette P."/>
            <person name="Baker A.C."/>
            <person name="Traylor-Knowles N."/>
        </authorList>
    </citation>
    <scope>NUCLEOTIDE SEQUENCE [LARGE SCALE GENOMIC DNA]</scope>
    <source>
        <strain evidence="1">RSMAS</strain>
        <tissue evidence="1">Whole animal</tissue>
    </source>
</reference>
<evidence type="ECO:0000313" key="2">
    <source>
        <dbReference type="Proteomes" id="UP000275408"/>
    </source>
</evidence>
<accession>A0A3M6TRR5</accession>
<dbReference type="EMBL" id="RCHS01003071">
    <property type="protein sequence ID" value="RMX44031.1"/>
    <property type="molecule type" value="Genomic_DNA"/>
</dbReference>
<dbReference type="Proteomes" id="UP000275408">
    <property type="component" value="Unassembled WGS sequence"/>
</dbReference>
<comment type="caution">
    <text evidence="1">The sequence shown here is derived from an EMBL/GenBank/DDBJ whole genome shotgun (WGS) entry which is preliminary data.</text>
</comment>
<dbReference type="AlphaFoldDB" id="A0A3M6TRR5"/>
<evidence type="ECO:0000313" key="1">
    <source>
        <dbReference type="EMBL" id="RMX44031.1"/>
    </source>
</evidence>
<protein>
    <submittedName>
        <fullName evidence="1">Uncharacterized protein</fullName>
    </submittedName>
</protein>
<gene>
    <name evidence="1" type="ORF">pdam_00022979</name>
</gene>